<dbReference type="Proteomes" id="UP001610818">
    <property type="component" value="Unassembled WGS sequence"/>
</dbReference>
<organism evidence="1 2">
    <name type="scientific">Streptomyces longisporoflavus</name>
    <dbReference type="NCBI Taxonomy" id="28044"/>
    <lineage>
        <taxon>Bacteria</taxon>
        <taxon>Bacillati</taxon>
        <taxon>Actinomycetota</taxon>
        <taxon>Actinomycetes</taxon>
        <taxon>Kitasatosporales</taxon>
        <taxon>Streptomycetaceae</taxon>
        <taxon>Streptomyces</taxon>
    </lineage>
</organism>
<name>A0ABW7R366_9ACTN</name>
<evidence type="ECO:0000313" key="2">
    <source>
        <dbReference type="Proteomes" id="UP001610818"/>
    </source>
</evidence>
<sequence length="156" mass="17618">MASILTSVVAVIGTLLGVALSYVIQRSISQRGESFAREHLFLQERIAAYSTFAAALATYQRGSLDRWHRQDESPESPEAVAARLEYHRLRYVARQELFRVRLLARNPGLVQLAEDALGQVKYIHRAADERERESRSDAVHQAITDFVQAVEEQIAP</sequence>
<proteinExistence type="predicted"/>
<protein>
    <recommendedName>
        <fullName evidence="3">Secreted protein</fullName>
    </recommendedName>
</protein>
<gene>
    <name evidence="1" type="ORF">ACH4F9_42725</name>
</gene>
<dbReference type="EMBL" id="JBIRGQ010000014">
    <property type="protein sequence ID" value="MFH8551713.1"/>
    <property type="molecule type" value="Genomic_DNA"/>
</dbReference>
<evidence type="ECO:0008006" key="3">
    <source>
        <dbReference type="Google" id="ProtNLM"/>
    </source>
</evidence>
<comment type="caution">
    <text evidence="1">The sequence shown here is derived from an EMBL/GenBank/DDBJ whole genome shotgun (WGS) entry which is preliminary data.</text>
</comment>
<reference evidence="1 2" key="1">
    <citation type="submission" date="2024-10" db="EMBL/GenBank/DDBJ databases">
        <title>The Natural Products Discovery Center: Release of the First 8490 Sequenced Strains for Exploring Actinobacteria Biosynthetic Diversity.</title>
        <authorList>
            <person name="Kalkreuter E."/>
            <person name="Kautsar S.A."/>
            <person name="Yang D."/>
            <person name="Bader C.D."/>
            <person name="Teijaro C.N."/>
            <person name="Fluegel L."/>
            <person name="Davis C.M."/>
            <person name="Simpson J.R."/>
            <person name="Lauterbach L."/>
            <person name="Steele A.D."/>
            <person name="Gui C."/>
            <person name="Meng S."/>
            <person name="Li G."/>
            <person name="Viehrig K."/>
            <person name="Ye F."/>
            <person name="Su P."/>
            <person name="Kiefer A.F."/>
            <person name="Nichols A."/>
            <person name="Cepeda A.J."/>
            <person name="Yan W."/>
            <person name="Fan B."/>
            <person name="Jiang Y."/>
            <person name="Adhikari A."/>
            <person name="Zheng C.-J."/>
            <person name="Schuster L."/>
            <person name="Cowan T.M."/>
            <person name="Smanski M.J."/>
            <person name="Chevrette M.G."/>
            <person name="De Carvalho L.P.S."/>
            <person name="Shen B."/>
        </authorList>
    </citation>
    <scope>NUCLEOTIDE SEQUENCE [LARGE SCALE GENOMIC DNA]</scope>
    <source>
        <strain evidence="1 2">NPDC017990</strain>
    </source>
</reference>
<accession>A0ABW7R366</accession>
<keyword evidence="2" id="KW-1185">Reference proteome</keyword>
<dbReference type="RefSeq" id="WP_397718765.1">
    <property type="nucleotide sequence ID" value="NZ_JBIRGN010000014.1"/>
</dbReference>
<evidence type="ECO:0000313" key="1">
    <source>
        <dbReference type="EMBL" id="MFH8551713.1"/>
    </source>
</evidence>